<evidence type="ECO:0000313" key="2">
    <source>
        <dbReference type="Proteomes" id="UP000824533"/>
    </source>
</evidence>
<dbReference type="EMBL" id="CM034407">
    <property type="protein sequence ID" value="KAJ0172543.1"/>
    <property type="molecule type" value="Genomic_DNA"/>
</dbReference>
<keyword evidence="2" id="KW-1185">Reference proteome</keyword>
<protein>
    <submittedName>
        <fullName evidence="1">Uncharacterized protein</fullName>
    </submittedName>
</protein>
<comment type="caution">
    <text evidence="1">The sequence shown here is derived from an EMBL/GenBank/DDBJ whole genome shotgun (WGS) entry which is preliminary data.</text>
</comment>
<reference evidence="1 2" key="1">
    <citation type="journal article" date="2021" name="Front. Genet.">
        <title>Chromosome-Level Genome Assembly Reveals Significant Gene Expansion in the Toll and IMD Signaling Pathways of Dendrolimus kikuchii.</title>
        <authorList>
            <person name="Zhou J."/>
            <person name="Wu P."/>
            <person name="Xiong Z."/>
            <person name="Liu N."/>
            <person name="Zhao N."/>
            <person name="Ji M."/>
            <person name="Qiu Y."/>
            <person name="Yang B."/>
        </authorList>
    </citation>
    <scope>NUCLEOTIDE SEQUENCE [LARGE SCALE GENOMIC DNA]</scope>
    <source>
        <strain evidence="1">Ann1</strain>
    </source>
</reference>
<dbReference type="Proteomes" id="UP000824533">
    <property type="component" value="Linkage Group LG21"/>
</dbReference>
<accession>A0ACC1CLZ1</accession>
<proteinExistence type="predicted"/>
<evidence type="ECO:0000313" key="1">
    <source>
        <dbReference type="EMBL" id="KAJ0172543.1"/>
    </source>
</evidence>
<organism evidence="1 2">
    <name type="scientific">Dendrolimus kikuchii</name>
    <dbReference type="NCBI Taxonomy" id="765133"/>
    <lineage>
        <taxon>Eukaryota</taxon>
        <taxon>Metazoa</taxon>
        <taxon>Ecdysozoa</taxon>
        <taxon>Arthropoda</taxon>
        <taxon>Hexapoda</taxon>
        <taxon>Insecta</taxon>
        <taxon>Pterygota</taxon>
        <taxon>Neoptera</taxon>
        <taxon>Endopterygota</taxon>
        <taxon>Lepidoptera</taxon>
        <taxon>Glossata</taxon>
        <taxon>Ditrysia</taxon>
        <taxon>Bombycoidea</taxon>
        <taxon>Lasiocampidae</taxon>
        <taxon>Dendrolimus</taxon>
    </lineage>
</organism>
<sequence>MRRTGGGMADNLPTSSSLDHRLVALMGGQEFATNDLTLAVNPFPEQSTTESLNTVEGCIPEPNAEMHNIHNMTPILGPSHDAIQASSLNPPLNK</sequence>
<gene>
    <name evidence="1" type="ORF">K1T71_011682</name>
</gene>
<name>A0ACC1CLZ1_9NEOP</name>